<gene>
    <name evidence="2" type="ORF">HK103_004510</name>
</gene>
<dbReference type="InterPro" id="IPR015797">
    <property type="entry name" value="NUDIX_hydrolase-like_dom_sf"/>
</dbReference>
<evidence type="ECO:0000259" key="1">
    <source>
        <dbReference type="Pfam" id="PF00293"/>
    </source>
</evidence>
<feature type="domain" description="Nudix hydrolase" evidence="1">
    <location>
        <begin position="44"/>
        <end position="141"/>
    </location>
</feature>
<organism evidence="2 3">
    <name type="scientific">Boothiomyces macroporosus</name>
    <dbReference type="NCBI Taxonomy" id="261099"/>
    <lineage>
        <taxon>Eukaryota</taxon>
        <taxon>Fungi</taxon>
        <taxon>Fungi incertae sedis</taxon>
        <taxon>Chytridiomycota</taxon>
        <taxon>Chytridiomycota incertae sedis</taxon>
        <taxon>Chytridiomycetes</taxon>
        <taxon>Rhizophydiales</taxon>
        <taxon>Terramycetaceae</taxon>
        <taxon>Boothiomyces</taxon>
    </lineage>
</organism>
<sequence length="154" mass="17672">MFKILEEKLGYKRYLSLWHTKVEFPNGKIIDWDSVGSGAKPPHFVVIFPYNTKTQKVTLIKEYNQGINDMRFTLPSGGFDKHPTILDCAISELNEEACLKDGAFIRLLEEGHLGIPELKWGRNRFIPFLCLDSVTDGNPHERDAEGIFNLIRIH</sequence>
<proteinExistence type="predicted"/>
<keyword evidence="3" id="KW-1185">Reference proteome</keyword>
<dbReference type="EMBL" id="JADGKB010000038">
    <property type="protein sequence ID" value="KAJ3257435.1"/>
    <property type="molecule type" value="Genomic_DNA"/>
</dbReference>
<evidence type="ECO:0000313" key="3">
    <source>
        <dbReference type="Proteomes" id="UP001210925"/>
    </source>
</evidence>
<dbReference type="Pfam" id="PF00293">
    <property type="entry name" value="NUDIX"/>
    <property type="match status" value="1"/>
</dbReference>
<dbReference type="SUPFAM" id="SSF55811">
    <property type="entry name" value="Nudix"/>
    <property type="match status" value="1"/>
</dbReference>
<dbReference type="Gene3D" id="3.90.79.10">
    <property type="entry name" value="Nucleoside Triphosphate Pyrophosphohydrolase"/>
    <property type="match status" value="1"/>
</dbReference>
<evidence type="ECO:0000313" key="2">
    <source>
        <dbReference type="EMBL" id="KAJ3257435.1"/>
    </source>
</evidence>
<reference evidence="2" key="1">
    <citation type="submission" date="2020-05" db="EMBL/GenBank/DDBJ databases">
        <title>Phylogenomic resolution of chytrid fungi.</title>
        <authorList>
            <person name="Stajich J.E."/>
            <person name="Amses K."/>
            <person name="Simmons R."/>
            <person name="Seto K."/>
            <person name="Myers J."/>
            <person name="Bonds A."/>
            <person name="Quandt C.A."/>
            <person name="Barry K."/>
            <person name="Liu P."/>
            <person name="Grigoriev I."/>
            <person name="Longcore J.E."/>
            <person name="James T.Y."/>
        </authorList>
    </citation>
    <scope>NUCLEOTIDE SEQUENCE</scope>
    <source>
        <strain evidence="2">PLAUS21</strain>
    </source>
</reference>
<comment type="caution">
    <text evidence="2">The sequence shown here is derived from an EMBL/GenBank/DDBJ whole genome shotgun (WGS) entry which is preliminary data.</text>
</comment>
<protein>
    <recommendedName>
        <fullName evidence="1">Nudix hydrolase domain-containing protein</fullName>
    </recommendedName>
</protein>
<dbReference type="InterPro" id="IPR000086">
    <property type="entry name" value="NUDIX_hydrolase_dom"/>
</dbReference>
<dbReference type="AlphaFoldDB" id="A0AAD5UGF1"/>
<name>A0AAD5UGF1_9FUNG</name>
<dbReference type="Proteomes" id="UP001210925">
    <property type="component" value="Unassembled WGS sequence"/>
</dbReference>
<accession>A0AAD5UGF1</accession>